<keyword evidence="6" id="KW-1185">Reference proteome</keyword>
<dbReference type="HOGENOM" id="CLU_028760_1_0_9"/>
<proteinExistence type="inferred from homology"/>
<name>E6SLV0_THEM7</name>
<dbReference type="HAMAP" id="MF_00296">
    <property type="entry name" value="MetX_acyltransf"/>
    <property type="match status" value="1"/>
</dbReference>
<keyword evidence="2" id="KW-0486">Methionine biosynthesis</keyword>
<dbReference type="EMBL" id="CP002344">
    <property type="protein sequence ID" value="ADU51399.1"/>
    <property type="molecule type" value="Genomic_DNA"/>
</dbReference>
<evidence type="ECO:0000256" key="2">
    <source>
        <dbReference type="HAMAP-Rule" id="MF_00296"/>
    </source>
</evidence>
<feature type="active site" description="Nucleophile" evidence="2 3">
    <location>
        <position position="146"/>
    </location>
</feature>
<comment type="subcellular location">
    <subcellularLocation>
        <location evidence="2">Cytoplasm</location>
    </subcellularLocation>
</comment>
<sequence length="400" mass="43821">MIPCRGRVEVGPLRLERGGELPQVELAFETWGRWDPQRKNAVLICHALTGDAHVAAHDPQDRPGWWEAAVGPGKPIDTRRWFVLCSNVLGGCYGSTGPASPVTSGDPSSRWGGRFPTITVRDMVHAQRRLLDALGIDRLALVVGGSLGGMQALEWAVTYPDRVEAAAVLAAPPAASPHAIAWNEVQRQAIFTDPAWQGGDYPPDRPPRRGLALARMLAMTTYRGRDEWEARFGRDEVPPGTDPVAARAGDYATAPRPGVPAEFFRFQIESYLHYQGEKLVRRFDAATYVTLTRAMDLHDVGRGRGGLKGAAERVRARVYVLSISSDLLYPVEEQRRLVRALRRAGKDVTWHVWRAPWGHDSFLVDGAGVARRVMEWLDEPGAAAAGPREGAAVAVGEGRP</sequence>
<accession>E6SLV0</accession>
<feature type="domain" description="AB hydrolase-1" evidence="4">
    <location>
        <begin position="40"/>
        <end position="333"/>
    </location>
</feature>
<keyword evidence="2" id="KW-0963">Cytoplasm</keyword>
<dbReference type="UniPathway" id="UPA00051">
    <property type="reaction ID" value="UER00074"/>
</dbReference>
<dbReference type="eggNOG" id="COG2021">
    <property type="taxonomic scope" value="Bacteria"/>
</dbReference>
<comment type="pathway">
    <text evidence="2">Amino-acid biosynthesis; L-methionine biosynthesis via de novo pathway; O-acetyl-L-homoserine from L-homoserine: step 1/1.</text>
</comment>
<evidence type="ECO:0000313" key="5">
    <source>
        <dbReference type="EMBL" id="ADU51399.1"/>
    </source>
</evidence>
<keyword evidence="2 5" id="KW-0012">Acyltransferase</keyword>
<keyword evidence="2" id="KW-0028">Amino-acid biosynthesis</keyword>
<dbReference type="EC" id="2.3.1.31" evidence="2"/>
<organism evidence="5 6">
    <name type="scientific">Thermaerobacter marianensis (strain ATCC 700841 / DSM 12885 / JCM 10246 / 7p75a)</name>
    <dbReference type="NCBI Taxonomy" id="644966"/>
    <lineage>
        <taxon>Bacteria</taxon>
        <taxon>Bacillati</taxon>
        <taxon>Bacillota</taxon>
        <taxon>Clostridia</taxon>
        <taxon>Eubacteriales</taxon>
        <taxon>Clostridiales Family XVII. Incertae Sedis</taxon>
        <taxon>Thermaerobacter</taxon>
    </lineage>
</organism>
<dbReference type="KEGG" id="tmr:Tmar_1286"/>
<dbReference type="OrthoDB" id="9800754at2"/>
<comment type="caution">
    <text evidence="2">Lacks conserved residue(s) required for the propagation of feature annotation.</text>
</comment>
<comment type="similarity">
    <text evidence="2">Belongs to the AB hydrolase superfamily. MetX family.</text>
</comment>
<evidence type="ECO:0000313" key="6">
    <source>
        <dbReference type="Proteomes" id="UP000008915"/>
    </source>
</evidence>
<dbReference type="Gene3D" id="1.10.1740.110">
    <property type="match status" value="1"/>
</dbReference>
<dbReference type="PANTHER" id="PTHR32268:SF11">
    <property type="entry name" value="HOMOSERINE O-ACETYLTRANSFERASE"/>
    <property type="match status" value="1"/>
</dbReference>
<protein>
    <recommendedName>
        <fullName evidence="2">Homoserine O-acetyltransferase</fullName>
        <shortName evidence="2">HAT</shortName>
        <ecNumber evidence="2">2.3.1.31</ecNumber>
    </recommendedName>
    <alternativeName>
        <fullName evidence="2">Homoserine transacetylase</fullName>
        <shortName evidence="2">HTA</shortName>
    </alternativeName>
</protein>
<evidence type="ECO:0000259" key="4">
    <source>
        <dbReference type="Pfam" id="PF00561"/>
    </source>
</evidence>
<dbReference type="InterPro" id="IPR000073">
    <property type="entry name" value="AB_hydrolase_1"/>
</dbReference>
<dbReference type="SUPFAM" id="SSF53474">
    <property type="entry name" value="alpha/beta-Hydrolases"/>
    <property type="match status" value="1"/>
</dbReference>
<dbReference type="PANTHER" id="PTHR32268">
    <property type="entry name" value="HOMOSERINE O-ACETYLTRANSFERASE"/>
    <property type="match status" value="1"/>
</dbReference>
<dbReference type="STRING" id="644966.Tmar_1286"/>
<feature type="active site" evidence="2 3">
    <location>
        <position position="359"/>
    </location>
</feature>
<dbReference type="NCBIfam" id="NF001209">
    <property type="entry name" value="PRK00175.1"/>
    <property type="match status" value="1"/>
</dbReference>
<dbReference type="GO" id="GO:0009086">
    <property type="term" value="P:methionine biosynthetic process"/>
    <property type="evidence" value="ECO:0007669"/>
    <property type="project" value="UniProtKB-UniRule"/>
</dbReference>
<dbReference type="InterPro" id="IPR008220">
    <property type="entry name" value="HAT_MetX-like"/>
</dbReference>
<keyword evidence="1 2" id="KW-0808">Transferase</keyword>
<dbReference type="Gene3D" id="3.40.50.1820">
    <property type="entry name" value="alpha/beta hydrolase"/>
    <property type="match status" value="1"/>
</dbReference>
<dbReference type="Proteomes" id="UP000008915">
    <property type="component" value="Chromosome"/>
</dbReference>
<feature type="active site" evidence="2 3">
    <location>
        <position position="326"/>
    </location>
</feature>
<feature type="binding site" evidence="2">
    <location>
        <position position="360"/>
    </location>
    <ligand>
        <name>substrate</name>
    </ligand>
</feature>
<dbReference type="NCBIfam" id="TIGR01392">
    <property type="entry name" value="homoserO_Ac_trn"/>
    <property type="match status" value="1"/>
</dbReference>
<dbReference type="GO" id="GO:0004414">
    <property type="term" value="F:homoserine O-acetyltransferase activity"/>
    <property type="evidence" value="ECO:0007669"/>
    <property type="project" value="UniProtKB-UniRule"/>
</dbReference>
<dbReference type="GO" id="GO:0009092">
    <property type="term" value="P:homoserine metabolic process"/>
    <property type="evidence" value="ECO:0007669"/>
    <property type="project" value="TreeGrafter"/>
</dbReference>
<gene>
    <name evidence="2" type="primary">metXA</name>
    <name evidence="5" type="ordered locus">Tmar_1286</name>
</gene>
<evidence type="ECO:0000256" key="3">
    <source>
        <dbReference type="PIRSR" id="PIRSR000443-1"/>
    </source>
</evidence>
<dbReference type="AlphaFoldDB" id="E6SLV0"/>
<comment type="function">
    <text evidence="2">Transfers an acetyl group from acetyl-CoA to L-homoserine, forming acetyl-L-homoserine.</text>
</comment>
<dbReference type="InterPro" id="IPR029058">
    <property type="entry name" value="AB_hydrolase_fold"/>
</dbReference>
<dbReference type="PIRSF" id="PIRSF000443">
    <property type="entry name" value="Homoser_Ac_trans"/>
    <property type="match status" value="1"/>
</dbReference>
<reference evidence="6" key="2">
    <citation type="journal article" date="2010" name="Stand. Genomic Sci.">
        <title>Complete genome sequence of Thermaerobacter marianensis type strain (7p75aT).</title>
        <authorList>
            <person name="Han C."/>
            <person name="Gu W."/>
            <person name="Zhang X."/>
            <person name="Lapidus A."/>
            <person name="Nolan M."/>
            <person name="Copeland A."/>
            <person name="Lucas S."/>
            <person name="Glavina Del Rio T."/>
            <person name="Tice H."/>
            <person name="Cheng J."/>
            <person name="Tapia R."/>
            <person name="Goodwin L."/>
            <person name="Pitluck S."/>
            <person name="Pagani I."/>
            <person name="Ivanova N."/>
            <person name="Mavromatis K."/>
            <person name="Mikhailova N."/>
            <person name="Pati A."/>
            <person name="Chen A."/>
            <person name="Palaniappan K."/>
            <person name="Land M."/>
            <person name="Hauser L."/>
            <person name="Chang Y."/>
            <person name="Jeffries C."/>
            <person name="Schneider S."/>
            <person name="Rohde M."/>
            <person name="Goker M."/>
            <person name="Pukall R."/>
            <person name="Woyke T."/>
            <person name="Bristow J."/>
            <person name="Eisen J."/>
            <person name="Markowitz V."/>
            <person name="Hugenholtz P."/>
            <person name="Kyrpides N."/>
            <person name="Klenk H."/>
            <person name="Detter J."/>
        </authorList>
    </citation>
    <scope>NUCLEOTIDE SEQUENCE [LARGE SCALE GENOMIC DNA]</scope>
    <source>
        <strain evidence="6">ATCC 700841 / DSM 12885 / JCM 10246 / 7p75a</strain>
    </source>
</reference>
<feature type="binding site" evidence="2">
    <location>
        <position position="215"/>
    </location>
    <ligand>
        <name>substrate</name>
    </ligand>
</feature>
<comment type="catalytic activity">
    <reaction evidence="2">
        <text>L-homoserine + acetyl-CoA = O-acetyl-L-homoserine + CoA</text>
        <dbReference type="Rhea" id="RHEA:13701"/>
        <dbReference type="ChEBI" id="CHEBI:57287"/>
        <dbReference type="ChEBI" id="CHEBI:57288"/>
        <dbReference type="ChEBI" id="CHEBI:57476"/>
        <dbReference type="ChEBI" id="CHEBI:57716"/>
        <dbReference type="EC" id="2.3.1.31"/>
    </reaction>
</comment>
<dbReference type="GO" id="GO:0005737">
    <property type="term" value="C:cytoplasm"/>
    <property type="evidence" value="ECO:0007669"/>
    <property type="project" value="UniProtKB-SubCell"/>
</dbReference>
<dbReference type="RefSeq" id="WP_013495704.1">
    <property type="nucleotide sequence ID" value="NC_014831.1"/>
</dbReference>
<comment type="subunit">
    <text evidence="2">Homodimer.</text>
</comment>
<evidence type="ECO:0000256" key="1">
    <source>
        <dbReference type="ARBA" id="ARBA00022679"/>
    </source>
</evidence>
<reference evidence="5 6" key="1">
    <citation type="journal article" date="2010" name="Stand. Genomic Sci.">
        <title>Complete genome sequence of Thermaerobacter marianensis type strain (7p75a).</title>
        <authorList>
            <person name="Han C."/>
            <person name="Gu W."/>
            <person name="Zhang X."/>
            <person name="Lapidus A."/>
            <person name="Nolan M."/>
            <person name="Copeland A."/>
            <person name="Lucas S."/>
            <person name="Del Rio T.G."/>
            <person name="Tice H."/>
            <person name="Cheng J.F."/>
            <person name="Tapia R."/>
            <person name="Goodwin L."/>
            <person name="Pitluck S."/>
            <person name="Pagani I."/>
            <person name="Ivanova N."/>
            <person name="Mavromatis K."/>
            <person name="Mikhailova N."/>
            <person name="Pati A."/>
            <person name="Chen A."/>
            <person name="Palaniappan K."/>
            <person name="Land M."/>
            <person name="Hauser L."/>
            <person name="Chang Y.J."/>
            <person name="Jeffries C.D."/>
            <person name="Schneider S."/>
            <person name="Rohde M."/>
            <person name="Goker M."/>
            <person name="Pukall R."/>
            <person name="Woyke T."/>
            <person name="Bristow J."/>
            <person name="Eisen J.A."/>
            <person name="Markowitz V."/>
            <person name="Hugenholtz P."/>
            <person name="Kyrpides N.C."/>
            <person name="Klenk H.P."/>
            <person name="Detter J.C."/>
        </authorList>
    </citation>
    <scope>NUCLEOTIDE SEQUENCE [LARGE SCALE GENOMIC DNA]</scope>
    <source>
        <strain evidence="6">ATCC 700841 / DSM 12885 / JCM 10246 / 7p75a</strain>
    </source>
</reference>
<dbReference type="Pfam" id="PF00561">
    <property type="entry name" value="Abhydrolase_1"/>
    <property type="match status" value="1"/>
</dbReference>